<dbReference type="RefSeq" id="WP_270954062.1">
    <property type="nucleotide sequence ID" value="NZ_JAQGLA010000120.1"/>
</dbReference>
<proteinExistence type="predicted"/>
<dbReference type="Proteomes" id="UP001210380">
    <property type="component" value="Unassembled WGS sequence"/>
</dbReference>
<feature type="compositionally biased region" description="Basic and acidic residues" evidence="1">
    <location>
        <begin position="11"/>
        <end position="24"/>
    </location>
</feature>
<organism evidence="2 3">
    <name type="scientific">Saccharopolyspora oryzae</name>
    <dbReference type="NCBI Taxonomy" id="2997343"/>
    <lineage>
        <taxon>Bacteria</taxon>
        <taxon>Bacillati</taxon>
        <taxon>Actinomycetota</taxon>
        <taxon>Actinomycetes</taxon>
        <taxon>Pseudonocardiales</taxon>
        <taxon>Pseudonocardiaceae</taxon>
        <taxon>Saccharopolyspora</taxon>
    </lineage>
</organism>
<feature type="compositionally biased region" description="Basic and acidic residues" evidence="1">
    <location>
        <begin position="31"/>
        <end position="40"/>
    </location>
</feature>
<gene>
    <name evidence="2" type="ORF">OU415_35625</name>
</gene>
<feature type="compositionally biased region" description="Basic residues" evidence="1">
    <location>
        <begin position="1"/>
        <end position="10"/>
    </location>
</feature>
<name>A0ABT4VA35_9PSEU</name>
<sequence length="40" mass="4549">MRATHRHHPARTTDRLADLLRATDPEPTAEQVRRLDDASA</sequence>
<evidence type="ECO:0000256" key="1">
    <source>
        <dbReference type="SAM" id="MobiDB-lite"/>
    </source>
</evidence>
<dbReference type="EMBL" id="JAQGLA010000120">
    <property type="protein sequence ID" value="MDA3630803.1"/>
    <property type="molecule type" value="Genomic_DNA"/>
</dbReference>
<keyword evidence="3" id="KW-1185">Reference proteome</keyword>
<feature type="region of interest" description="Disordered" evidence="1">
    <location>
        <begin position="1"/>
        <end position="40"/>
    </location>
</feature>
<reference evidence="2 3" key="1">
    <citation type="submission" date="2022-11" db="EMBL/GenBank/DDBJ databases">
        <title>Draft genome sequence of Saccharopolyspora sp. WRP15-2 isolated from rhizosphere soils of wild rice in Thailand.</title>
        <authorList>
            <person name="Duangmal K."/>
            <person name="Kammanee S."/>
            <person name="Muangham S."/>
        </authorList>
    </citation>
    <scope>NUCLEOTIDE SEQUENCE [LARGE SCALE GENOMIC DNA]</scope>
    <source>
        <strain evidence="2 3">WRP15-2</strain>
    </source>
</reference>
<accession>A0ABT4VA35</accession>
<evidence type="ECO:0000313" key="3">
    <source>
        <dbReference type="Proteomes" id="UP001210380"/>
    </source>
</evidence>
<comment type="caution">
    <text evidence="2">The sequence shown here is derived from an EMBL/GenBank/DDBJ whole genome shotgun (WGS) entry which is preliminary data.</text>
</comment>
<evidence type="ECO:0000313" key="2">
    <source>
        <dbReference type="EMBL" id="MDA3630803.1"/>
    </source>
</evidence>
<protein>
    <submittedName>
        <fullName evidence="2">Uncharacterized protein</fullName>
    </submittedName>
</protein>